<dbReference type="Proteomes" id="UP000287166">
    <property type="component" value="Unassembled WGS sequence"/>
</dbReference>
<evidence type="ECO:0000313" key="2">
    <source>
        <dbReference type="Proteomes" id="UP000287166"/>
    </source>
</evidence>
<proteinExistence type="predicted"/>
<dbReference type="GeneID" id="38785026"/>
<dbReference type="EMBL" id="BFAD01000012">
    <property type="protein sequence ID" value="GBE88109.1"/>
    <property type="molecule type" value="Genomic_DNA"/>
</dbReference>
<comment type="caution">
    <text evidence="1">The sequence shown here is derived from an EMBL/GenBank/DDBJ whole genome shotgun (WGS) entry which is preliminary data.</text>
</comment>
<evidence type="ECO:0000313" key="1">
    <source>
        <dbReference type="EMBL" id="GBE88109.1"/>
    </source>
</evidence>
<reference evidence="1 2" key="1">
    <citation type="journal article" date="2018" name="Sci. Rep.">
        <title>Genome sequence of the cauliflower mushroom Sparassis crispa (Hanabiratake) and its association with beneficial usage.</title>
        <authorList>
            <person name="Kiyama R."/>
            <person name="Furutani Y."/>
            <person name="Kawaguchi K."/>
            <person name="Nakanishi T."/>
        </authorList>
    </citation>
    <scope>NUCLEOTIDE SEQUENCE [LARGE SCALE GENOMIC DNA]</scope>
</reference>
<organism evidence="1 2">
    <name type="scientific">Sparassis crispa</name>
    <dbReference type="NCBI Taxonomy" id="139825"/>
    <lineage>
        <taxon>Eukaryota</taxon>
        <taxon>Fungi</taxon>
        <taxon>Dikarya</taxon>
        <taxon>Basidiomycota</taxon>
        <taxon>Agaricomycotina</taxon>
        <taxon>Agaricomycetes</taxon>
        <taxon>Polyporales</taxon>
        <taxon>Sparassidaceae</taxon>
        <taxon>Sparassis</taxon>
    </lineage>
</organism>
<sequence length="235" mass="26357">MGSDTNVAVHVNSTGKRAIDFPLDVLINIFELVYPESREPFVSVKTKHRPLFSWEEETRTCWKDEDPLSPTFFPEALAAVCPSWRAALSQISVFWTRIVIVVDDEPTPLSTVRTSLALSEPHFIDIIICRRHDHDLNSTAAERAYIDAVMALLDPHKQRWGSLHIDLRTSLESPSPITLNGDAHSLVALNIDSTEDANIQNSPGFCFHGPQLLKLHMGGLAVSRHYLVMPKRSLL</sequence>
<keyword evidence="2" id="KW-1185">Reference proteome</keyword>
<protein>
    <submittedName>
        <fullName evidence="1">Uncharacterized protein</fullName>
    </submittedName>
</protein>
<name>A0A401H144_9APHY</name>
<dbReference type="AlphaFoldDB" id="A0A401H144"/>
<dbReference type="InParanoid" id="A0A401H144"/>
<gene>
    <name evidence="1" type="ORF">SCP_1203390</name>
</gene>
<accession>A0A401H144</accession>
<dbReference type="RefSeq" id="XP_027619022.1">
    <property type="nucleotide sequence ID" value="XM_027763221.1"/>
</dbReference>
<dbReference type="OrthoDB" id="3001771at2759"/>